<gene>
    <name evidence="2" type="ORF">HZU44_09035</name>
</gene>
<sequence length="251" mass="27252">MDIVLYRFLTEVPLAAAIWSVLLVVALSVLTVLVARPARDRPADAEAMARPVAPAAQAVADLRRYAEEVAVAAAGAAQTARRRRAAWMAAQDAAEQAWQAYDEAETAARRFRDAGALPTPRTPRTPAEYASRERWLHHAATAAHLRGELSIGQLCDVFARRGGWDPRLHPVQQEVVLARAVRDGRLARYRVAAERERAAWRDADLAAEAARALAAEAYAAAQRVRPGRSPAPRAAAGRPVPATGWRLARIG</sequence>
<protein>
    <recommendedName>
        <fullName evidence="3">AP2/ERF domain-containing protein</fullName>
    </recommendedName>
</protein>
<dbReference type="EMBL" id="CP058905">
    <property type="protein sequence ID" value="QLK00169.1"/>
    <property type="molecule type" value="Genomic_DNA"/>
</dbReference>
<evidence type="ECO:0008006" key="3">
    <source>
        <dbReference type="Google" id="ProtNLM"/>
    </source>
</evidence>
<name>A0A7D6CFB5_9ACTN</name>
<dbReference type="AlphaFoldDB" id="A0A7D6CFB5"/>
<organism evidence="2">
    <name type="scientific">Micromonospora carbonacea</name>
    <dbReference type="NCBI Taxonomy" id="47853"/>
    <lineage>
        <taxon>Bacteria</taxon>
        <taxon>Bacillati</taxon>
        <taxon>Actinomycetota</taxon>
        <taxon>Actinomycetes</taxon>
        <taxon>Micromonosporales</taxon>
        <taxon>Micromonosporaceae</taxon>
        <taxon>Micromonospora</taxon>
    </lineage>
</organism>
<keyword evidence="1" id="KW-1133">Transmembrane helix</keyword>
<accession>A0A7D6CFB5</accession>
<keyword evidence="1" id="KW-0812">Transmembrane</keyword>
<feature type="transmembrane region" description="Helical" evidence="1">
    <location>
        <begin position="12"/>
        <end position="35"/>
    </location>
</feature>
<keyword evidence="1" id="KW-0472">Membrane</keyword>
<proteinExistence type="predicted"/>
<evidence type="ECO:0000256" key="1">
    <source>
        <dbReference type="SAM" id="Phobius"/>
    </source>
</evidence>
<evidence type="ECO:0000313" key="2">
    <source>
        <dbReference type="EMBL" id="QLK00169.1"/>
    </source>
</evidence>
<reference evidence="2" key="1">
    <citation type="submission" date="2020-08" db="EMBL/GenBank/DDBJ databases">
        <title>A bifunctional nitrone conjugated secondary metabolite targeting the ribosome.</title>
        <authorList>
            <person name="Limbrick E.M."/>
            <person name="Graf M."/>
            <person name="Derewacz D.K."/>
            <person name="Nguyen F."/>
            <person name="Spraggins J.M."/>
            <person name="Wieland M."/>
            <person name="Ynigez-Gutierrez A.E."/>
            <person name="Reisman B.J."/>
            <person name="Zinshteyn B."/>
            <person name="McCulloch K."/>
            <person name="Iverson T.M."/>
            <person name="Green R."/>
            <person name="Wilson D.N."/>
            <person name="Bachmann B.O."/>
        </authorList>
    </citation>
    <scope>NUCLEOTIDE SEQUENCE</scope>
    <source>
        <strain evidence="2">Africana</strain>
    </source>
</reference>